<evidence type="ECO:0000256" key="1">
    <source>
        <dbReference type="SAM" id="SignalP"/>
    </source>
</evidence>
<reference evidence="3 4" key="1">
    <citation type="journal article" date="2019" name="Int. J. Syst. Evol. Microbiol.">
        <title>Rufibacter sediminis sp. nov., isolated from freshwater lake sediment.</title>
        <authorList>
            <person name="Qu J.H."/>
            <person name="Zhang L.J."/>
            <person name="Fu Y.H."/>
            <person name="Li H.F."/>
        </authorList>
    </citation>
    <scope>NUCLEOTIDE SEQUENCE [LARGE SCALE GENOMIC DNA]</scope>
    <source>
        <strain evidence="3 4">H-1</strain>
    </source>
</reference>
<dbReference type="InterPro" id="IPR011050">
    <property type="entry name" value="Pectin_lyase_fold/virulence"/>
</dbReference>
<dbReference type="Proteomes" id="UP000659698">
    <property type="component" value="Unassembled WGS sequence"/>
</dbReference>
<dbReference type="EMBL" id="JACOAF010000037">
    <property type="protein sequence ID" value="MBC3541176.1"/>
    <property type="molecule type" value="Genomic_DNA"/>
</dbReference>
<accession>A0ABR6VWZ7</accession>
<feature type="signal peptide" evidence="1">
    <location>
        <begin position="1"/>
        <end position="27"/>
    </location>
</feature>
<feature type="domain" description="Fibronectin type-III" evidence="2">
    <location>
        <begin position="40"/>
        <end position="138"/>
    </location>
</feature>
<proteinExistence type="predicted"/>
<dbReference type="CDD" id="cd00063">
    <property type="entry name" value="FN3"/>
    <property type="match status" value="1"/>
</dbReference>
<dbReference type="PROSITE" id="PS50853">
    <property type="entry name" value="FN3"/>
    <property type="match status" value="1"/>
</dbReference>
<keyword evidence="4" id="KW-1185">Reference proteome</keyword>
<dbReference type="SUPFAM" id="SSF51126">
    <property type="entry name" value="Pectin lyase-like"/>
    <property type="match status" value="1"/>
</dbReference>
<dbReference type="SUPFAM" id="SSF49265">
    <property type="entry name" value="Fibronectin type III"/>
    <property type="match status" value="1"/>
</dbReference>
<name>A0ABR6VWZ7_9BACT</name>
<evidence type="ECO:0000313" key="4">
    <source>
        <dbReference type="Proteomes" id="UP000659698"/>
    </source>
</evidence>
<dbReference type="InterPro" id="IPR012334">
    <property type="entry name" value="Pectin_lyas_fold"/>
</dbReference>
<gene>
    <name evidence="3" type="ORF">H7U12_15890</name>
</gene>
<keyword evidence="1" id="KW-0732">Signal</keyword>
<dbReference type="Gene3D" id="2.60.40.10">
    <property type="entry name" value="Immunoglobulins"/>
    <property type="match status" value="1"/>
</dbReference>
<dbReference type="Pfam" id="PF16318">
    <property type="entry name" value="DUF4957"/>
    <property type="match status" value="1"/>
</dbReference>
<feature type="chain" id="PRO_5046461611" evidence="1">
    <location>
        <begin position="28"/>
        <end position="547"/>
    </location>
</feature>
<sequence length="547" mass="58771">MKLIARIHSFKTLLLLACLAVSNVACKEDDEVMDADLKRAFTPVNVKTTNGETQAVLQWNPSLFSNGEGVTYTVEVAKSQDFQNVEHSVVVDTAYAVLTDKQLDIKQDYYARIRANAYENAAASNWMVSPLFRITGEQIFATVMPTELTDRSVILRWRETPGLTRIVLTSAGGTATEMALTAENLTERQIKLTGLTAQTAYTAEIFAGATSKGVSSFTTKEPSLFDVILEPSADVVAAVTAATNGQVIGLAPGTYDASAANILITGKQLTIRSTTGNPKDVKVLFKEITLKGTGAGVRIMGIEFDGRNAAGEANAGYFINIDAAEATLTSITIESVIVHDFKSAFMRGNRGAVGAQKIDFIKVDNSIVSKNGVDNYQTFMLDKLDLNKLEVTNSTFNEAGRGFISYATAFMPTNRPTFFVDKVTLNNFGSGGRENILFDASSINVNFTMQNSIIANSPKPGQLVAGGAAIRAGSSSTMNFNYNNYFKLEGGSPLAPLTFPDYVTRSNNKTIDLGWTATTTDFTLPVGSELRTAGVGGAALGDPRWAQ</sequence>
<dbReference type="InterPro" id="IPR013783">
    <property type="entry name" value="Ig-like_fold"/>
</dbReference>
<organism evidence="3 4">
    <name type="scientific">Rufibacter sediminis</name>
    <dbReference type="NCBI Taxonomy" id="2762756"/>
    <lineage>
        <taxon>Bacteria</taxon>
        <taxon>Pseudomonadati</taxon>
        <taxon>Bacteroidota</taxon>
        <taxon>Cytophagia</taxon>
        <taxon>Cytophagales</taxon>
        <taxon>Hymenobacteraceae</taxon>
        <taxon>Rufibacter</taxon>
    </lineage>
</organism>
<dbReference type="Gene3D" id="2.160.20.10">
    <property type="entry name" value="Single-stranded right-handed beta-helix, Pectin lyase-like"/>
    <property type="match status" value="1"/>
</dbReference>
<dbReference type="InterPro" id="IPR032530">
    <property type="entry name" value="DUF4957"/>
</dbReference>
<protein>
    <submittedName>
        <fullName evidence="3">DUF4957 domain-containing protein</fullName>
    </submittedName>
</protein>
<dbReference type="Pfam" id="PF01108">
    <property type="entry name" value="Tissue_fac"/>
    <property type="match status" value="1"/>
</dbReference>
<comment type="caution">
    <text evidence="3">The sequence shown here is derived from an EMBL/GenBank/DDBJ whole genome shotgun (WGS) entry which is preliminary data.</text>
</comment>
<dbReference type="InterPro" id="IPR036116">
    <property type="entry name" value="FN3_sf"/>
</dbReference>
<dbReference type="InterPro" id="IPR003961">
    <property type="entry name" value="FN3_dom"/>
</dbReference>
<dbReference type="RefSeq" id="WP_186639781.1">
    <property type="nucleotide sequence ID" value="NZ_JACOAF010000037.1"/>
</dbReference>
<evidence type="ECO:0000313" key="3">
    <source>
        <dbReference type="EMBL" id="MBC3541176.1"/>
    </source>
</evidence>
<evidence type="ECO:0000259" key="2">
    <source>
        <dbReference type="PROSITE" id="PS50853"/>
    </source>
</evidence>